<protein>
    <recommendedName>
        <fullName evidence="4">Serine acetyltransferase</fullName>
        <ecNumber evidence="3">2.3.1.30</ecNumber>
    </recommendedName>
</protein>
<dbReference type="InterPro" id="IPR053376">
    <property type="entry name" value="Serine_acetyltransferase"/>
</dbReference>
<dbReference type="Gene3D" id="1.10.3130.10">
    <property type="entry name" value="serine acetyltransferase, domain 1"/>
    <property type="match status" value="1"/>
</dbReference>
<dbReference type="NCBIfam" id="NF041874">
    <property type="entry name" value="EPS_EpsC"/>
    <property type="match status" value="1"/>
</dbReference>
<dbReference type="RefSeq" id="WP_377044850.1">
    <property type="nucleotide sequence ID" value="NZ_JBHLUN010000008.1"/>
</dbReference>
<evidence type="ECO:0000256" key="6">
    <source>
        <dbReference type="ARBA" id="ARBA00022679"/>
    </source>
</evidence>
<comment type="pathway">
    <text evidence="1">Amino-acid biosynthesis; L-cysteine biosynthesis; L-cysteine from L-serine: step 1/2.</text>
</comment>
<evidence type="ECO:0000256" key="5">
    <source>
        <dbReference type="ARBA" id="ARBA00022605"/>
    </source>
</evidence>
<dbReference type="GO" id="GO:0009001">
    <property type="term" value="F:serine O-acetyltransferase activity"/>
    <property type="evidence" value="ECO:0007669"/>
    <property type="project" value="UniProtKB-EC"/>
</dbReference>
<keyword evidence="12" id="KW-1185">Reference proteome</keyword>
<proteinExistence type="inferred from homology"/>
<dbReference type="SUPFAM" id="SSF51161">
    <property type="entry name" value="Trimeric LpxA-like enzymes"/>
    <property type="match status" value="1"/>
</dbReference>
<keyword evidence="5" id="KW-0028">Amino-acid biosynthesis</keyword>
<dbReference type="SMART" id="SM00971">
    <property type="entry name" value="SATase_N"/>
    <property type="match status" value="1"/>
</dbReference>
<evidence type="ECO:0000256" key="7">
    <source>
        <dbReference type="ARBA" id="ARBA00022737"/>
    </source>
</evidence>
<keyword evidence="7" id="KW-0677">Repeat</keyword>
<name>A0ABV6JTP6_9PROT</name>
<dbReference type="EC" id="2.3.1.30" evidence="3"/>
<evidence type="ECO:0000256" key="4">
    <source>
        <dbReference type="ARBA" id="ARBA00018522"/>
    </source>
</evidence>
<dbReference type="CDD" id="cd03354">
    <property type="entry name" value="LbH_SAT"/>
    <property type="match status" value="1"/>
</dbReference>
<evidence type="ECO:0000313" key="11">
    <source>
        <dbReference type="EMBL" id="MFC0409101.1"/>
    </source>
</evidence>
<evidence type="ECO:0000256" key="9">
    <source>
        <dbReference type="ARBA" id="ARBA00049486"/>
    </source>
</evidence>
<feature type="domain" description="Serine acetyltransferase N-terminal" evidence="10">
    <location>
        <begin position="22"/>
        <end position="126"/>
    </location>
</feature>
<dbReference type="InterPro" id="IPR001451">
    <property type="entry name" value="Hexapep"/>
</dbReference>
<evidence type="ECO:0000256" key="3">
    <source>
        <dbReference type="ARBA" id="ARBA00013266"/>
    </source>
</evidence>
<dbReference type="Pfam" id="PF00132">
    <property type="entry name" value="Hexapep"/>
    <property type="match status" value="1"/>
</dbReference>
<dbReference type="NCBIfam" id="TIGR01172">
    <property type="entry name" value="cysE"/>
    <property type="match status" value="1"/>
</dbReference>
<comment type="caution">
    <text evidence="11">The sequence shown here is derived from an EMBL/GenBank/DDBJ whole genome shotgun (WGS) entry which is preliminary data.</text>
</comment>
<organism evidence="11 12">
    <name type="scientific">Roseomonas elaeocarpi</name>
    <dbReference type="NCBI Taxonomy" id="907779"/>
    <lineage>
        <taxon>Bacteria</taxon>
        <taxon>Pseudomonadati</taxon>
        <taxon>Pseudomonadota</taxon>
        <taxon>Alphaproteobacteria</taxon>
        <taxon>Acetobacterales</taxon>
        <taxon>Roseomonadaceae</taxon>
        <taxon>Roseomonas</taxon>
    </lineage>
</organism>
<comment type="catalytic activity">
    <reaction evidence="9">
        <text>L-serine + acetyl-CoA = O-acetyl-L-serine + CoA</text>
        <dbReference type="Rhea" id="RHEA:24560"/>
        <dbReference type="ChEBI" id="CHEBI:33384"/>
        <dbReference type="ChEBI" id="CHEBI:57287"/>
        <dbReference type="ChEBI" id="CHEBI:57288"/>
        <dbReference type="ChEBI" id="CHEBI:58340"/>
        <dbReference type="EC" id="2.3.1.30"/>
    </reaction>
</comment>
<dbReference type="InterPro" id="IPR042122">
    <property type="entry name" value="Ser_AcTrfase_N_sf"/>
</dbReference>
<evidence type="ECO:0000313" key="12">
    <source>
        <dbReference type="Proteomes" id="UP001589865"/>
    </source>
</evidence>
<dbReference type="InterPro" id="IPR045304">
    <property type="entry name" value="LbH_SAT"/>
</dbReference>
<dbReference type="Gene3D" id="2.160.10.10">
    <property type="entry name" value="Hexapeptide repeat proteins"/>
    <property type="match status" value="1"/>
</dbReference>
<dbReference type="Pfam" id="PF06426">
    <property type="entry name" value="SATase_N"/>
    <property type="match status" value="1"/>
</dbReference>
<gene>
    <name evidence="11" type="primary">cysE</name>
    <name evidence="11" type="ORF">ACFFGY_12640</name>
</gene>
<keyword evidence="6 11" id="KW-0808">Transferase</keyword>
<accession>A0ABV6JTP6</accession>
<reference evidence="11 12" key="1">
    <citation type="submission" date="2024-09" db="EMBL/GenBank/DDBJ databases">
        <authorList>
            <person name="Sun Q."/>
            <person name="Mori K."/>
        </authorList>
    </citation>
    <scope>NUCLEOTIDE SEQUENCE [LARGE SCALE GENOMIC DNA]</scope>
    <source>
        <strain evidence="11 12">TBRC 5777</strain>
    </source>
</reference>
<evidence type="ECO:0000259" key="10">
    <source>
        <dbReference type="SMART" id="SM00971"/>
    </source>
</evidence>
<dbReference type="PANTHER" id="PTHR42811">
    <property type="entry name" value="SERINE ACETYLTRANSFERASE"/>
    <property type="match status" value="1"/>
</dbReference>
<dbReference type="InterPro" id="IPR010493">
    <property type="entry name" value="Ser_AcTrfase_N"/>
</dbReference>
<keyword evidence="8 11" id="KW-0012">Acyltransferase</keyword>
<dbReference type="Proteomes" id="UP001589865">
    <property type="component" value="Unassembled WGS sequence"/>
</dbReference>
<sequence length="293" mass="30098">MRSNCLAVVPGGSLLTTPTSQIWEQLRADAVEAAAGDALLAQPMAVAVLRHVSFAQALSHRLARKLADAELDAAALAGLGCETFLADPAIVAAATADLLAVRERDPACPDLLTPFLHFKGFLAIQAHRIAHALWSRGRRHLALTMQSRAAEVFAVDIHPAACLGRGILLDHGTGVVIGETAVVEDDVSLLQGVTLGGTGKDLGARHPRIRRGVLIGAGAKVLGPIEVGEGARIGAGSIVLQSVPPYSTAVGVPARIVGQHGFLPALTMDHMLHDAAGGAEAAARLAGGEDGAD</sequence>
<dbReference type="InterPro" id="IPR011004">
    <property type="entry name" value="Trimer_LpxA-like_sf"/>
</dbReference>
<evidence type="ECO:0000256" key="1">
    <source>
        <dbReference type="ARBA" id="ARBA00004876"/>
    </source>
</evidence>
<dbReference type="EMBL" id="JBHLUN010000008">
    <property type="protein sequence ID" value="MFC0409101.1"/>
    <property type="molecule type" value="Genomic_DNA"/>
</dbReference>
<comment type="similarity">
    <text evidence="2">Belongs to the transferase hexapeptide repeat family.</text>
</comment>
<dbReference type="InterPro" id="IPR005881">
    <property type="entry name" value="Ser_O-AcTrfase"/>
</dbReference>
<evidence type="ECO:0000256" key="2">
    <source>
        <dbReference type="ARBA" id="ARBA00007274"/>
    </source>
</evidence>
<evidence type="ECO:0000256" key="8">
    <source>
        <dbReference type="ARBA" id="ARBA00023315"/>
    </source>
</evidence>
<dbReference type="PROSITE" id="PS00101">
    <property type="entry name" value="HEXAPEP_TRANSFERASES"/>
    <property type="match status" value="1"/>
</dbReference>
<dbReference type="InterPro" id="IPR018357">
    <property type="entry name" value="Hexapep_transf_CS"/>
</dbReference>